<dbReference type="AlphaFoldDB" id="A0A0B6ZPM1"/>
<organism evidence="1">
    <name type="scientific">Arion vulgaris</name>
    <dbReference type="NCBI Taxonomy" id="1028688"/>
    <lineage>
        <taxon>Eukaryota</taxon>
        <taxon>Metazoa</taxon>
        <taxon>Spiralia</taxon>
        <taxon>Lophotrochozoa</taxon>
        <taxon>Mollusca</taxon>
        <taxon>Gastropoda</taxon>
        <taxon>Heterobranchia</taxon>
        <taxon>Euthyneura</taxon>
        <taxon>Panpulmonata</taxon>
        <taxon>Eupulmonata</taxon>
        <taxon>Stylommatophora</taxon>
        <taxon>Helicina</taxon>
        <taxon>Arionoidea</taxon>
        <taxon>Arionidae</taxon>
        <taxon>Arion</taxon>
    </lineage>
</organism>
<dbReference type="EMBL" id="HACG01023472">
    <property type="protein sequence ID" value="CEK70337.1"/>
    <property type="molecule type" value="Transcribed_RNA"/>
</dbReference>
<gene>
    <name evidence="1" type="primary">ORF73736</name>
</gene>
<evidence type="ECO:0000313" key="1">
    <source>
        <dbReference type="EMBL" id="CEK70337.1"/>
    </source>
</evidence>
<proteinExistence type="predicted"/>
<name>A0A0B6ZPM1_9EUPU</name>
<reference evidence="1" key="1">
    <citation type="submission" date="2014-12" db="EMBL/GenBank/DDBJ databases">
        <title>Insight into the proteome of Arion vulgaris.</title>
        <authorList>
            <person name="Aradska J."/>
            <person name="Bulat T."/>
            <person name="Smidak R."/>
            <person name="Sarate P."/>
            <person name="Gangsoo J."/>
            <person name="Sialana F."/>
            <person name="Bilban M."/>
            <person name="Lubec G."/>
        </authorList>
    </citation>
    <scope>NUCLEOTIDE SEQUENCE</scope>
    <source>
        <tissue evidence="1">Skin</tissue>
    </source>
</reference>
<protein>
    <submittedName>
        <fullName evidence="1">Uncharacterized protein</fullName>
    </submittedName>
</protein>
<sequence length="59" mass="6725">MSNLTTAFTLGSFPFNPSRGDRLHPVSKVSKGKWNRFLVNARPLTLLLNFSQFQCNKKI</sequence>
<accession>A0A0B6ZPM1</accession>